<gene>
    <name evidence="6" type="ORF">CU098_012519</name>
</gene>
<evidence type="ECO:0000313" key="7">
    <source>
        <dbReference type="Proteomes" id="UP000253551"/>
    </source>
</evidence>
<dbReference type="InterPro" id="IPR059112">
    <property type="entry name" value="CysZ/EI24"/>
</dbReference>
<dbReference type="Pfam" id="PF07264">
    <property type="entry name" value="EI24"/>
    <property type="match status" value="1"/>
</dbReference>
<feature type="transmembrane region" description="Helical" evidence="5">
    <location>
        <begin position="186"/>
        <end position="211"/>
    </location>
</feature>
<feature type="transmembrane region" description="Helical" evidence="5">
    <location>
        <begin position="83"/>
        <end position="113"/>
    </location>
</feature>
<dbReference type="OrthoDB" id="10012223at2759"/>
<sequence length="288" mass="32718">MIKPEILKSRFEDIRTFLYPFRGFLHLLHHPKRYAGPIFVSVLKVVAASVITVIPLLRFGYGPQKSIIYKVYRELIEPKTSEAFSLSMATATAAILCSVEAATLTVQLGVYFVGSIQDRLFDSILDERKGLPNPTMDTLLVAEKVGGPAQVTDDLKKHAYLSPRDVAIIAAQMDDSWSSFFLRPTIFILTLPLNILPVIGPAAFIGIQALFRTGEAHKRYFNLYHWSKAQIHRRVDARFWQYYRFGLMATVLEMIPFAGYVFIYTNQIGAAMWAMDLHEHKLMEPKSD</sequence>
<evidence type="ECO:0000256" key="1">
    <source>
        <dbReference type="ARBA" id="ARBA00004141"/>
    </source>
</evidence>
<dbReference type="STRING" id="4846.A0A367KRZ2"/>
<keyword evidence="4 5" id="KW-0472">Membrane</keyword>
<keyword evidence="2 5" id="KW-0812">Transmembrane</keyword>
<feature type="transmembrane region" description="Helical" evidence="5">
    <location>
        <begin position="242"/>
        <end position="263"/>
    </location>
</feature>
<dbReference type="EMBL" id="PJQM01000520">
    <property type="protein sequence ID" value="RCI04974.1"/>
    <property type="molecule type" value="Genomic_DNA"/>
</dbReference>
<evidence type="ECO:0000313" key="6">
    <source>
        <dbReference type="EMBL" id="RCI04974.1"/>
    </source>
</evidence>
<dbReference type="PANTHER" id="PTHR34292:SF2">
    <property type="entry name" value="OUTER SPORE WALL PROTEIN LDS1"/>
    <property type="match status" value="1"/>
</dbReference>
<evidence type="ECO:0000256" key="5">
    <source>
        <dbReference type="SAM" id="Phobius"/>
    </source>
</evidence>
<dbReference type="InterPro" id="IPR052786">
    <property type="entry name" value="Spore_wall_assembly"/>
</dbReference>
<accession>A0A367KRZ2</accession>
<evidence type="ECO:0000256" key="3">
    <source>
        <dbReference type="ARBA" id="ARBA00022989"/>
    </source>
</evidence>
<evidence type="ECO:0000256" key="2">
    <source>
        <dbReference type="ARBA" id="ARBA00022692"/>
    </source>
</evidence>
<name>A0A367KRZ2_RHIST</name>
<reference evidence="6 7" key="1">
    <citation type="journal article" date="2018" name="G3 (Bethesda)">
        <title>Phylogenetic and Phylogenomic Definition of Rhizopus Species.</title>
        <authorList>
            <person name="Gryganskyi A.P."/>
            <person name="Golan J."/>
            <person name="Dolatabadi S."/>
            <person name="Mondo S."/>
            <person name="Robb S."/>
            <person name="Idnurm A."/>
            <person name="Muszewska A."/>
            <person name="Steczkiewicz K."/>
            <person name="Masonjones S."/>
            <person name="Liao H.L."/>
            <person name="Gajdeczka M.T."/>
            <person name="Anike F."/>
            <person name="Vuek A."/>
            <person name="Anishchenko I.M."/>
            <person name="Voigt K."/>
            <person name="de Hoog G.S."/>
            <person name="Smith M.E."/>
            <person name="Heitman J."/>
            <person name="Vilgalys R."/>
            <person name="Stajich J.E."/>
        </authorList>
    </citation>
    <scope>NUCLEOTIDE SEQUENCE [LARGE SCALE GENOMIC DNA]</scope>
    <source>
        <strain evidence="6 7">LSU 92-RS-03</strain>
    </source>
</reference>
<dbReference type="PANTHER" id="PTHR34292">
    <property type="entry name" value="OUTER SPORE WALL PROTEIN LDS1"/>
    <property type="match status" value="1"/>
</dbReference>
<evidence type="ECO:0000256" key="4">
    <source>
        <dbReference type="ARBA" id="ARBA00023136"/>
    </source>
</evidence>
<keyword evidence="3 5" id="KW-1133">Transmembrane helix</keyword>
<evidence type="ECO:0008006" key="8">
    <source>
        <dbReference type="Google" id="ProtNLM"/>
    </source>
</evidence>
<keyword evidence="7" id="KW-1185">Reference proteome</keyword>
<dbReference type="AlphaFoldDB" id="A0A367KRZ2"/>
<comment type="subcellular location">
    <subcellularLocation>
        <location evidence="1">Membrane</location>
        <topology evidence="1">Multi-pass membrane protein</topology>
    </subcellularLocation>
</comment>
<feature type="transmembrane region" description="Helical" evidence="5">
    <location>
        <begin position="34"/>
        <end position="57"/>
    </location>
</feature>
<comment type="caution">
    <text evidence="6">The sequence shown here is derived from an EMBL/GenBank/DDBJ whole genome shotgun (WGS) entry which is preliminary data.</text>
</comment>
<proteinExistence type="predicted"/>
<dbReference type="Proteomes" id="UP000253551">
    <property type="component" value="Unassembled WGS sequence"/>
</dbReference>
<protein>
    <recommendedName>
        <fullName evidence="8">Outer spore wall protein RRT8</fullName>
    </recommendedName>
</protein>
<organism evidence="6 7">
    <name type="scientific">Rhizopus stolonifer</name>
    <name type="common">Rhizopus nigricans</name>
    <dbReference type="NCBI Taxonomy" id="4846"/>
    <lineage>
        <taxon>Eukaryota</taxon>
        <taxon>Fungi</taxon>
        <taxon>Fungi incertae sedis</taxon>
        <taxon>Mucoromycota</taxon>
        <taxon>Mucoromycotina</taxon>
        <taxon>Mucoromycetes</taxon>
        <taxon>Mucorales</taxon>
        <taxon>Mucorineae</taxon>
        <taxon>Rhizopodaceae</taxon>
        <taxon>Rhizopus</taxon>
    </lineage>
</organism>